<dbReference type="NCBIfam" id="TIGR03071">
    <property type="entry name" value="couple_hipA"/>
    <property type="match status" value="1"/>
</dbReference>
<dbReference type="Pfam" id="PF13657">
    <property type="entry name" value="Couple_hipA"/>
    <property type="match status" value="1"/>
</dbReference>
<dbReference type="RefSeq" id="WP_157006707.1">
    <property type="nucleotide sequence ID" value="NZ_DBEZYS010000261.1"/>
</dbReference>
<dbReference type="PANTHER" id="PTHR37419:SF1">
    <property type="entry name" value="SERINE_THREONINE-PROTEIN KINASE TOXIN HIPA"/>
    <property type="match status" value="1"/>
</dbReference>
<evidence type="ECO:0000256" key="3">
    <source>
        <dbReference type="ARBA" id="ARBA00022777"/>
    </source>
</evidence>
<evidence type="ECO:0000313" key="7">
    <source>
        <dbReference type="Proteomes" id="UP000468327"/>
    </source>
</evidence>
<dbReference type="Pfam" id="PF07804">
    <property type="entry name" value="HipA_C"/>
    <property type="match status" value="1"/>
</dbReference>
<reference evidence="6 7" key="1">
    <citation type="submission" date="2019-11" db="EMBL/GenBank/DDBJ databases">
        <title>Whole genome shotgun sequencing (WGS) data from Adlercreutzia equolifaciens ResAG-91, Eggerthella lenta MRI-F36, MRI-F37, MRI-F40, ResAG-49, ResAG-88, ResAG-121, ResAG-145, and Gordonibacter sp. ResAG-5, ResAG-26, ResAG-43, ResAG-50, ResAG-59.</title>
        <authorList>
            <person name="Stoll D.A."/>
            <person name="Danylec N."/>
            <person name="Franz C.M.A.P."/>
            <person name="Huch M."/>
        </authorList>
    </citation>
    <scope>NUCLEOTIDE SEQUENCE [LARGE SCALE GENOMIC DNA]</scope>
    <source>
        <strain evidence="6 7">ResAG-59</strain>
    </source>
</reference>
<comment type="caution">
    <text evidence="6">The sequence shown here is derived from an EMBL/GenBank/DDBJ whole genome shotgun (WGS) entry which is preliminary data.</text>
</comment>
<accession>A0A6N8IHQ6</accession>
<evidence type="ECO:0000313" key="6">
    <source>
        <dbReference type="EMBL" id="MVN15365.1"/>
    </source>
</evidence>
<dbReference type="PANTHER" id="PTHR37419">
    <property type="entry name" value="SERINE/THREONINE-PROTEIN KINASE TOXIN HIPA"/>
    <property type="match status" value="1"/>
</dbReference>
<evidence type="ECO:0000256" key="1">
    <source>
        <dbReference type="ARBA" id="ARBA00010164"/>
    </source>
</evidence>
<keyword evidence="2" id="KW-0808">Transferase</keyword>
<dbReference type="InterPro" id="IPR052028">
    <property type="entry name" value="HipA_Ser/Thr_kinase"/>
</dbReference>
<dbReference type="EMBL" id="WPOC01000011">
    <property type="protein sequence ID" value="MVN15365.1"/>
    <property type="molecule type" value="Genomic_DNA"/>
</dbReference>
<dbReference type="Proteomes" id="UP000468327">
    <property type="component" value="Unassembled WGS sequence"/>
</dbReference>
<dbReference type="GO" id="GO:0005829">
    <property type="term" value="C:cytosol"/>
    <property type="evidence" value="ECO:0007669"/>
    <property type="project" value="TreeGrafter"/>
</dbReference>
<dbReference type="AlphaFoldDB" id="A0A6N8IHQ6"/>
<evidence type="ECO:0000259" key="5">
    <source>
        <dbReference type="Pfam" id="PF13657"/>
    </source>
</evidence>
<protein>
    <recommendedName>
        <fullName evidence="8">Type II toxin-antitoxin system HipA family toxin</fullName>
    </recommendedName>
</protein>
<proteinExistence type="inferred from homology"/>
<name>A0A6N8IHQ6_9ACTN</name>
<keyword evidence="7" id="KW-1185">Reference proteome</keyword>
<organism evidence="6 7">
    <name type="scientific">Gordonibacter urolithinfaciens</name>
    <dbReference type="NCBI Taxonomy" id="1335613"/>
    <lineage>
        <taxon>Bacteria</taxon>
        <taxon>Bacillati</taxon>
        <taxon>Actinomycetota</taxon>
        <taxon>Coriobacteriia</taxon>
        <taxon>Eggerthellales</taxon>
        <taxon>Eggerthellaceae</taxon>
        <taxon>Gordonibacter</taxon>
    </lineage>
</organism>
<evidence type="ECO:0000256" key="2">
    <source>
        <dbReference type="ARBA" id="ARBA00022679"/>
    </source>
</evidence>
<sequence length="430" mass="46769">MTAMRGDNLLVYVGDKIVGRLEPVRDGARFRYEPSFAASHAGEALLSTALPVQDEPFDRETTRRWFSGLLPEAARLGEVSRFFGLHSESYVDLLREVGWECAGAVRALPVGAEIARGDDGACKRLGEEELARRLAALPTHPFDSASTMRVSLGGYQEKLCVVASEDPEVVDGRIERLEVALPLRGAPTTHILKPQPRDRLKGLCEGEAWAMAAARCATATAESALYYTSDGTPVLMVRRYDRERVDGKIVRIHQEDGAQALGLGPEQKYAAERAPQKSDPTFQGLASLLATYALDPHGQMLVLLRQLTANLVLGNTDAHAKNYSLLHDATGAVSLSPLYDVVPAREITPQVLTLGMRVHGRIRSDRVARQQVVGEAMSWGLSARAIERELDEALDDLERGVEAASALYPAAGSRHAAAALTRLAELRESC</sequence>
<gene>
    <name evidence="6" type="ORF">GO738_08430</name>
</gene>
<feature type="domain" description="HipA-like C-terminal" evidence="4">
    <location>
        <begin position="150"/>
        <end position="396"/>
    </location>
</feature>
<keyword evidence="3" id="KW-0418">Kinase</keyword>
<comment type="similarity">
    <text evidence="1">Belongs to the HipA Ser/Thr kinase family.</text>
</comment>
<dbReference type="GO" id="GO:0004674">
    <property type="term" value="F:protein serine/threonine kinase activity"/>
    <property type="evidence" value="ECO:0007669"/>
    <property type="project" value="TreeGrafter"/>
</dbReference>
<feature type="domain" description="HipA N-terminal subdomain 1" evidence="5">
    <location>
        <begin position="9"/>
        <end position="107"/>
    </location>
</feature>
<evidence type="ECO:0008006" key="8">
    <source>
        <dbReference type="Google" id="ProtNLM"/>
    </source>
</evidence>
<evidence type="ECO:0000259" key="4">
    <source>
        <dbReference type="Pfam" id="PF07804"/>
    </source>
</evidence>
<dbReference type="InterPro" id="IPR017508">
    <property type="entry name" value="HipA_N1"/>
</dbReference>
<dbReference type="InterPro" id="IPR012893">
    <property type="entry name" value="HipA-like_C"/>
</dbReference>